<gene>
    <name evidence="1" type="ORF">CCR87_04530</name>
</gene>
<reference evidence="1" key="1">
    <citation type="submission" date="2017-05" db="EMBL/GenBank/DDBJ databases">
        <authorList>
            <person name="Imhoff J.F."/>
            <person name="Rahn T."/>
            <person name="Kuenzel S."/>
            <person name="Neulinger S.C."/>
        </authorList>
    </citation>
    <scope>NUCLEOTIDE SEQUENCE</scope>
    <source>
        <strain evidence="1">LMG 28126</strain>
    </source>
</reference>
<dbReference type="InterPro" id="IPR036641">
    <property type="entry name" value="HPT_dom_sf"/>
</dbReference>
<organism evidence="1 2">
    <name type="scientific">Rhodobaculum claviforme</name>
    <dbReference type="NCBI Taxonomy" id="1549854"/>
    <lineage>
        <taxon>Bacteria</taxon>
        <taxon>Pseudomonadati</taxon>
        <taxon>Pseudomonadota</taxon>
        <taxon>Alphaproteobacteria</taxon>
        <taxon>Rhodobacterales</taxon>
        <taxon>Paracoccaceae</taxon>
        <taxon>Rhodobaculum</taxon>
    </lineage>
</organism>
<sequence length="131" mass="13954">MAEGTMGQVVALCHEEGVRLDPARLRGLVADVGRGAAAGITGLALEEMARRLARMEEHYQGGETRQIRRHALALSRRAGTVGMTSLARVAGDVATCAGRGDMVAFAATWTRLHRITDRSLSALHALRNGHG</sequence>
<reference evidence="1" key="2">
    <citation type="journal article" date="2020" name="Microorganisms">
        <title>Osmotic Adaptation and Compatible Solute Biosynthesis of Phototrophic Bacteria as Revealed from Genome Analyses.</title>
        <authorList>
            <person name="Imhoff J.F."/>
            <person name="Rahn T."/>
            <person name="Kunzel S."/>
            <person name="Keller A."/>
            <person name="Neulinger S.C."/>
        </authorList>
    </citation>
    <scope>NUCLEOTIDE SEQUENCE</scope>
    <source>
        <strain evidence="1">LMG 28126</strain>
    </source>
</reference>
<dbReference type="EMBL" id="NHSD01000143">
    <property type="protein sequence ID" value="MBK5926622.1"/>
    <property type="molecule type" value="Genomic_DNA"/>
</dbReference>
<name>A0A934TK02_9RHOB</name>
<dbReference type="SUPFAM" id="SSF47226">
    <property type="entry name" value="Histidine-containing phosphotransfer domain, HPT domain"/>
    <property type="match status" value="1"/>
</dbReference>
<comment type="caution">
    <text evidence="1">The sequence shown here is derived from an EMBL/GenBank/DDBJ whole genome shotgun (WGS) entry which is preliminary data.</text>
</comment>
<dbReference type="GO" id="GO:0000160">
    <property type="term" value="P:phosphorelay signal transduction system"/>
    <property type="evidence" value="ECO:0007669"/>
    <property type="project" value="InterPro"/>
</dbReference>
<keyword evidence="2" id="KW-1185">Reference proteome</keyword>
<dbReference type="AlphaFoldDB" id="A0A934TK02"/>
<dbReference type="Proteomes" id="UP000706333">
    <property type="component" value="Unassembled WGS sequence"/>
</dbReference>
<dbReference type="Gene3D" id="1.20.120.160">
    <property type="entry name" value="HPT domain"/>
    <property type="match status" value="1"/>
</dbReference>
<evidence type="ECO:0000313" key="1">
    <source>
        <dbReference type="EMBL" id="MBK5926622.1"/>
    </source>
</evidence>
<accession>A0A934TK02</accession>
<protein>
    <submittedName>
        <fullName evidence="1">Uncharacterized protein</fullName>
    </submittedName>
</protein>
<evidence type="ECO:0000313" key="2">
    <source>
        <dbReference type="Proteomes" id="UP000706333"/>
    </source>
</evidence>
<proteinExistence type="predicted"/>